<comment type="similarity">
    <text evidence="1 2">Belongs to the UPF0301 (AlgH) family.</text>
</comment>
<proteinExistence type="inferred from homology"/>
<reference evidence="4 5" key="1">
    <citation type="journal article" date="2010" name="Nature">
        <title>Nitrite-driven anaerobic methane oxidation by oxygenic bacteria.</title>
        <authorList>
            <person name="Ettwig K.F."/>
            <person name="Butler M.K."/>
            <person name="Le Paslier D."/>
            <person name="Pelletier E."/>
            <person name="Mangenot S."/>
            <person name="Kuypers M.M.M."/>
            <person name="Schreiber F."/>
            <person name="Dutilh B.E."/>
            <person name="Zedelius J."/>
            <person name="de Beer D."/>
            <person name="Gloerich J."/>
            <person name="Wessels H.J.C.T."/>
            <person name="van Allen T."/>
            <person name="Luesken F."/>
            <person name="Wu M."/>
            <person name="van de Pas-Schoonen K.T."/>
            <person name="Op den Camp H.J.M."/>
            <person name="Janssen-Megens E.M."/>
            <person name="Francoijs K-J."/>
            <person name="Stunnenberg H."/>
            <person name="Weissenbach J."/>
            <person name="Jetten M.S.M."/>
            <person name="Strous M."/>
        </authorList>
    </citation>
    <scope>NUCLEOTIDE SEQUENCE [LARGE SCALE GENOMIC DNA]</scope>
</reference>
<dbReference type="KEGG" id="mox:DAMO_1713"/>
<evidence type="ECO:0000256" key="2">
    <source>
        <dbReference type="HAMAP-Rule" id="MF_00758"/>
    </source>
</evidence>
<sequence>MRSSIGSDALTAERPWKRMRAPSLVTIGFTLWFLADLVTLTGLLPPGSRPSDASAAIRIAAAARSTTLVGQLLVARDELRDPRFVHSVIYVVHHDAGGAMGLIVNRPIGEVSLSELLEQAGLEHTGIKGKIRVHFGGPVEPGQGFVLHTADYTIEGTEVIEGGIAVTARSEILRAIATGTGPRQSLFALGYAGWAPGQLDAEIKAGAWEIVPADKMLVFDENADTKWERAMARRTLYL</sequence>
<keyword evidence="3" id="KW-1133">Transmembrane helix</keyword>
<evidence type="ECO:0000256" key="1">
    <source>
        <dbReference type="ARBA" id="ARBA00009600"/>
    </source>
</evidence>
<dbReference type="Proteomes" id="UP000006898">
    <property type="component" value="Chromosome"/>
</dbReference>
<dbReference type="InterPro" id="IPR003774">
    <property type="entry name" value="AlgH-like"/>
</dbReference>
<protein>
    <recommendedName>
        <fullName evidence="2">UPF0301 protein DAMO_1713</fullName>
    </recommendedName>
</protein>
<dbReference type="HOGENOM" id="CLU_057596_1_0_0"/>
<dbReference type="SUPFAM" id="SSF143456">
    <property type="entry name" value="VC0467-like"/>
    <property type="match status" value="1"/>
</dbReference>
<dbReference type="HAMAP" id="MF_00758">
    <property type="entry name" value="UPF0301"/>
    <property type="match status" value="1"/>
</dbReference>
<accession>D5MG90</accession>
<dbReference type="PATRIC" id="fig|671143.5.peg.1510"/>
<dbReference type="eggNOG" id="COG1678">
    <property type="taxonomic scope" value="Bacteria"/>
</dbReference>
<name>D5MG90_METO1</name>
<dbReference type="GO" id="GO:0005829">
    <property type="term" value="C:cytosol"/>
    <property type="evidence" value="ECO:0007669"/>
    <property type="project" value="TreeGrafter"/>
</dbReference>
<dbReference type="Gene3D" id="3.40.1740.10">
    <property type="entry name" value="VC0467-like"/>
    <property type="match status" value="1"/>
</dbReference>
<evidence type="ECO:0000313" key="4">
    <source>
        <dbReference type="EMBL" id="CBE68771.1"/>
    </source>
</evidence>
<gene>
    <name evidence="4" type="ORF">DAMO_1713</name>
</gene>
<dbReference type="Pfam" id="PF02622">
    <property type="entry name" value="DUF179"/>
    <property type="match status" value="1"/>
</dbReference>
<dbReference type="PANTHER" id="PTHR30327">
    <property type="entry name" value="UNCHARACTERIZED PROTEIN YQGE"/>
    <property type="match status" value="1"/>
</dbReference>
<keyword evidence="3" id="KW-0812">Transmembrane</keyword>
<organism evidence="4 5">
    <name type="scientific">Methylomirabilis oxygeniifera</name>
    <dbReference type="NCBI Taxonomy" id="671143"/>
    <lineage>
        <taxon>Bacteria</taxon>
        <taxon>Candidatus Methylomirabilota</taxon>
        <taxon>Candidatus Methylomirabilia</taxon>
        <taxon>Candidatus Methylomirabilales</taxon>
        <taxon>Candidatus Methylomirabilaceae</taxon>
        <taxon>Candidatus Methylomirabilis</taxon>
    </lineage>
</organism>
<keyword evidence="3" id="KW-0472">Membrane</keyword>
<evidence type="ECO:0000256" key="3">
    <source>
        <dbReference type="SAM" id="Phobius"/>
    </source>
</evidence>
<evidence type="ECO:0000313" key="5">
    <source>
        <dbReference type="Proteomes" id="UP000006898"/>
    </source>
</evidence>
<dbReference type="STRING" id="671143.DAMO_1713"/>
<feature type="transmembrane region" description="Helical" evidence="3">
    <location>
        <begin position="21"/>
        <end position="43"/>
    </location>
</feature>
<dbReference type="EMBL" id="FP565575">
    <property type="protein sequence ID" value="CBE68771.1"/>
    <property type="molecule type" value="Genomic_DNA"/>
</dbReference>
<dbReference type="AlphaFoldDB" id="D5MG90"/>
<dbReference type="PANTHER" id="PTHR30327:SF1">
    <property type="entry name" value="UPF0301 PROTEIN YQGE"/>
    <property type="match status" value="1"/>
</dbReference>